<sequence>MLRDFQQLSEKLEKKPEKTKKSLKGRYFLIRANLPVFYQKYQEGLKSAENAKIKQLNCTFP</sequence>
<gene>
    <name evidence="2" type="ORF">ACFQ5T_08685</name>
</gene>
<comment type="caution">
    <text evidence="2">The sequence shown here is derived from an EMBL/GenBank/DDBJ whole genome shotgun (WGS) entry which is preliminary data.</text>
</comment>
<evidence type="ECO:0000313" key="3">
    <source>
        <dbReference type="Proteomes" id="UP001597195"/>
    </source>
</evidence>
<dbReference type="Proteomes" id="UP001597195">
    <property type="component" value="Unassembled WGS sequence"/>
</dbReference>
<name>A0ABW4H4T3_9LACO</name>
<feature type="compositionally biased region" description="Basic and acidic residues" evidence="1">
    <location>
        <begin position="10"/>
        <end position="20"/>
    </location>
</feature>
<dbReference type="EMBL" id="JBHTOM010000012">
    <property type="protein sequence ID" value="MFD1549775.1"/>
    <property type="molecule type" value="Genomic_DNA"/>
</dbReference>
<evidence type="ECO:0000256" key="1">
    <source>
        <dbReference type="SAM" id="MobiDB-lite"/>
    </source>
</evidence>
<keyword evidence="3" id="KW-1185">Reference proteome</keyword>
<dbReference type="RefSeq" id="WP_125701440.1">
    <property type="nucleotide sequence ID" value="NZ_JBHTOM010000012.1"/>
</dbReference>
<protein>
    <recommendedName>
        <fullName evidence="4">Transposase</fullName>
    </recommendedName>
</protein>
<accession>A0ABW4H4T3</accession>
<reference evidence="3" key="1">
    <citation type="journal article" date="2019" name="Int. J. Syst. Evol. Microbiol.">
        <title>The Global Catalogue of Microorganisms (GCM) 10K type strain sequencing project: providing services to taxonomists for standard genome sequencing and annotation.</title>
        <authorList>
            <consortium name="The Broad Institute Genomics Platform"/>
            <consortium name="The Broad Institute Genome Sequencing Center for Infectious Disease"/>
            <person name="Wu L."/>
            <person name="Ma J."/>
        </authorList>
    </citation>
    <scope>NUCLEOTIDE SEQUENCE [LARGE SCALE GENOMIC DNA]</scope>
    <source>
        <strain evidence="3">CCM 8906</strain>
    </source>
</reference>
<proteinExistence type="predicted"/>
<organism evidence="2 3">
    <name type="scientific">Levilactobacillus fuyuanensis</name>
    <dbReference type="NCBI Taxonomy" id="2486022"/>
    <lineage>
        <taxon>Bacteria</taxon>
        <taxon>Bacillati</taxon>
        <taxon>Bacillota</taxon>
        <taxon>Bacilli</taxon>
        <taxon>Lactobacillales</taxon>
        <taxon>Lactobacillaceae</taxon>
        <taxon>Levilactobacillus</taxon>
    </lineage>
</organism>
<evidence type="ECO:0008006" key="4">
    <source>
        <dbReference type="Google" id="ProtNLM"/>
    </source>
</evidence>
<evidence type="ECO:0000313" key="2">
    <source>
        <dbReference type="EMBL" id="MFD1549775.1"/>
    </source>
</evidence>
<feature type="region of interest" description="Disordered" evidence="1">
    <location>
        <begin position="1"/>
        <end position="20"/>
    </location>
</feature>